<dbReference type="Proteomes" id="UP000199648">
    <property type="component" value="Unassembled WGS sequence"/>
</dbReference>
<feature type="compositionally biased region" description="Basic and acidic residues" evidence="1">
    <location>
        <begin position="114"/>
        <end position="125"/>
    </location>
</feature>
<keyword evidence="3" id="KW-1185">Reference proteome</keyword>
<reference evidence="2 3" key="1">
    <citation type="submission" date="2016-10" db="EMBL/GenBank/DDBJ databases">
        <authorList>
            <person name="de Groot N.N."/>
        </authorList>
    </citation>
    <scope>NUCLEOTIDE SEQUENCE [LARGE SCALE GENOMIC DNA]</scope>
    <source>
        <strain evidence="2 3">HLD2</strain>
    </source>
</reference>
<evidence type="ECO:0000313" key="2">
    <source>
        <dbReference type="EMBL" id="SCZ58295.1"/>
    </source>
</evidence>
<organism evidence="2 3">
    <name type="scientific">Thiohalomonas denitrificans</name>
    <dbReference type="NCBI Taxonomy" id="415747"/>
    <lineage>
        <taxon>Bacteria</taxon>
        <taxon>Pseudomonadati</taxon>
        <taxon>Pseudomonadota</taxon>
        <taxon>Gammaproteobacteria</taxon>
        <taxon>Thiohalomonadales</taxon>
        <taxon>Thiohalomonadaceae</taxon>
        <taxon>Thiohalomonas</taxon>
    </lineage>
</organism>
<dbReference type="EMBL" id="FMWD01000004">
    <property type="protein sequence ID" value="SCZ58295.1"/>
    <property type="molecule type" value="Genomic_DNA"/>
</dbReference>
<protein>
    <submittedName>
        <fullName evidence="2">Uncharacterized protein</fullName>
    </submittedName>
</protein>
<name>A0A1G5Q8T5_9GAMM</name>
<dbReference type="AlphaFoldDB" id="A0A1G5Q8T5"/>
<proteinExistence type="predicted"/>
<sequence>MALPPLHPAATATPCGSSPGLPSTSGVFYCRHFLLKIIACLRIQNPKPREVRGRWFVVPRQAERDLIHCPAPVNGSIHTTCRSLTSGLNRNRIGYPGGLADATGQQGTGAKAHSNKDLSGTHRDLPRSSLKLCRQSVGPDCADIYRSGSRLQHAATAAGFHNAGFWSPNVTTPGSGYMTLQLTGRDHPGATPRRGIVGPRLPAGYSSMDAWPAFQARVIGSMICQASSASSPRMARVESPCRASSSRRL</sequence>
<evidence type="ECO:0000256" key="1">
    <source>
        <dbReference type="SAM" id="MobiDB-lite"/>
    </source>
</evidence>
<gene>
    <name evidence="2" type="ORF">SAMN03097708_01656</name>
</gene>
<accession>A0A1G5Q8T5</accession>
<evidence type="ECO:0000313" key="3">
    <source>
        <dbReference type="Proteomes" id="UP000199648"/>
    </source>
</evidence>
<feature type="region of interest" description="Disordered" evidence="1">
    <location>
        <begin position="97"/>
        <end position="125"/>
    </location>
</feature>